<evidence type="ECO:0000313" key="2">
    <source>
        <dbReference type="EMBL" id="RMY76331.1"/>
    </source>
</evidence>
<comment type="caution">
    <text evidence="2">The sequence shown here is derived from an EMBL/GenBank/DDBJ whole genome shotgun (WGS) entry which is preliminary data.</text>
</comment>
<keyword evidence="1" id="KW-1133">Transmembrane helix</keyword>
<evidence type="ECO:0000313" key="3">
    <source>
        <dbReference type="Proteomes" id="UP000269539"/>
    </source>
</evidence>
<dbReference type="Proteomes" id="UP000269539">
    <property type="component" value="Unassembled WGS sequence"/>
</dbReference>
<keyword evidence="1" id="KW-0472">Membrane</keyword>
<protein>
    <submittedName>
        <fullName evidence="2">Uncharacterized protein</fullName>
    </submittedName>
</protein>
<keyword evidence="1" id="KW-0812">Transmembrane</keyword>
<evidence type="ECO:0000256" key="1">
    <source>
        <dbReference type="SAM" id="Phobius"/>
    </source>
</evidence>
<gene>
    <name evidence="2" type="ORF">D0864_09670</name>
</gene>
<name>A0A3M7EID4_HORWE</name>
<dbReference type="AlphaFoldDB" id="A0A3M7EID4"/>
<reference evidence="2 3" key="1">
    <citation type="journal article" date="2018" name="BMC Genomics">
        <title>Genomic evidence for intraspecific hybridization in a clonal and extremely halotolerant yeast.</title>
        <authorList>
            <person name="Gostincar C."/>
            <person name="Stajich J.E."/>
            <person name="Zupancic J."/>
            <person name="Zalar P."/>
            <person name="Gunde-Cimerman N."/>
        </authorList>
    </citation>
    <scope>NUCLEOTIDE SEQUENCE [LARGE SCALE GENOMIC DNA]</scope>
    <source>
        <strain evidence="2 3">EXF-10513</strain>
    </source>
</reference>
<feature type="transmembrane region" description="Helical" evidence="1">
    <location>
        <begin position="45"/>
        <end position="63"/>
    </location>
</feature>
<dbReference type="EMBL" id="QWIO01001227">
    <property type="protein sequence ID" value="RMY76331.1"/>
    <property type="molecule type" value="Genomic_DNA"/>
</dbReference>
<accession>A0A3M7EID4</accession>
<dbReference type="VEuPathDB" id="FungiDB:BTJ68_08000"/>
<sequence length="144" mass="16052">MGLVALASPGRRPTVVGACRDPRRRRRESLDEVRSSRMALGAEEVVAIAICGALAAIGMGWALTHRFYMNKQREEVQMPSSGGYSQAQYMREVRLRHQEDLAASQYGRGHFPMATPSAMESHGTLHYAESPKVRRDALRTRIPT</sequence>
<proteinExistence type="predicted"/>
<organism evidence="2 3">
    <name type="scientific">Hortaea werneckii</name>
    <name type="common">Black yeast</name>
    <name type="synonym">Cladosporium werneckii</name>
    <dbReference type="NCBI Taxonomy" id="91943"/>
    <lineage>
        <taxon>Eukaryota</taxon>
        <taxon>Fungi</taxon>
        <taxon>Dikarya</taxon>
        <taxon>Ascomycota</taxon>
        <taxon>Pezizomycotina</taxon>
        <taxon>Dothideomycetes</taxon>
        <taxon>Dothideomycetidae</taxon>
        <taxon>Mycosphaerellales</taxon>
        <taxon>Teratosphaeriaceae</taxon>
        <taxon>Hortaea</taxon>
    </lineage>
</organism>